<dbReference type="Gene3D" id="3.30.2350.10">
    <property type="entry name" value="Pseudouridine synthase"/>
    <property type="match status" value="1"/>
</dbReference>
<evidence type="ECO:0000256" key="2">
    <source>
        <dbReference type="ARBA" id="ARBA00023235"/>
    </source>
</evidence>
<dbReference type="GO" id="GO:0008033">
    <property type="term" value="P:tRNA processing"/>
    <property type="evidence" value="ECO:0007669"/>
    <property type="project" value="UniProtKB-KW"/>
</dbReference>
<dbReference type="NCBIfam" id="NF008321">
    <property type="entry name" value="PRK11112.1"/>
    <property type="match status" value="1"/>
</dbReference>
<sequence>MELQALYEDEYLIAIHKPAGLLVHRTYLARKERWFAMQLVRDMVGTHVYPVHRLDRPTSGVLLFAKSSEIAHQLNLQFQAHTIEKDYLAICRGYVTETEELDYPLKEELDAIADVHADPDKPAQEAVTWYKPLQTVELPIPCGRYDTSRFSLVQMRPLTGRKHQLRRHMKHLFHPIIGDTSHGDGRQNRVFRDHLECQRLMLIAKRLAFVHPVTGEKMVVETELEAEWLTLFERFGWSTQDYGFDAGWTELTGSASLPSAGSM</sequence>
<comment type="function">
    <text evidence="4">Responsible for synthesis of pseudouridine from uracil-65 in transfer RNAs.</text>
</comment>
<dbReference type="GO" id="GO:0160149">
    <property type="term" value="F:tRNA pseudouridine(65) synthase activity"/>
    <property type="evidence" value="ECO:0007669"/>
    <property type="project" value="UniProtKB-EC"/>
</dbReference>
<accession>A0AA37RXE1</accession>
<dbReference type="InterPro" id="IPR050188">
    <property type="entry name" value="RluA_PseudoU_synthase"/>
</dbReference>
<keyword evidence="12" id="KW-1185">Reference proteome</keyword>
<keyword evidence="2" id="KW-0413">Isomerase</keyword>
<evidence type="ECO:0000313" key="11">
    <source>
        <dbReference type="EMBL" id="GLP96728.1"/>
    </source>
</evidence>
<dbReference type="Proteomes" id="UP001161422">
    <property type="component" value="Unassembled WGS sequence"/>
</dbReference>
<feature type="domain" description="Pseudouridine synthase RsuA/RluA-like" evidence="10">
    <location>
        <begin position="11"/>
        <end position="171"/>
    </location>
</feature>
<dbReference type="InterPro" id="IPR020103">
    <property type="entry name" value="PsdUridine_synth_cat_dom_sf"/>
</dbReference>
<evidence type="ECO:0000256" key="4">
    <source>
        <dbReference type="ARBA" id="ARBA00037670"/>
    </source>
</evidence>
<dbReference type="RefSeq" id="WP_095504046.1">
    <property type="nucleotide sequence ID" value="NZ_BSNC01000005.1"/>
</dbReference>
<proteinExistence type="predicted"/>
<dbReference type="EMBL" id="BSNC01000005">
    <property type="protein sequence ID" value="GLP96728.1"/>
    <property type="molecule type" value="Genomic_DNA"/>
</dbReference>
<evidence type="ECO:0000256" key="5">
    <source>
        <dbReference type="ARBA" id="ARBA00038943"/>
    </source>
</evidence>
<name>A0AA37RXE1_9GAMM</name>
<evidence type="ECO:0000259" key="10">
    <source>
        <dbReference type="Pfam" id="PF00849"/>
    </source>
</evidence>
<dbReference type="GO" id="GO:0000455">
    <property type="term" value="P:enzyme-directed rRNA pseudouridine synthesis"/>
    <property type="evidence" value="ECO:0007669"/>
    <property type="project" value="TreeGrafter"/>
</dbReference>
<dbReference type="InterPro" id="IPR006224">
    <property type="entry name" value="PsdUridine_synth_RluA-like_CS"/>
</dbReference>
<evidence type="ECO:0000256" key="8">
    <source>
        <dbReference type="ARBA" id="ARBA00041975"/>
    </source>
</evidence>
<comment type="catalytic activity">
    <reaction evidence="3">
        <text>uridine(65) in tRNA = pseudouridine(65) in tRNA</text>
        <dbReference type="Rhea" id="RHEA:42536"/>
        <dbReference type="Rhea" id="RHEA-COMP:10103"/>
        <dbReference type="Rhea" id="RHEA-COMP:10104"/>
        <dbReference type="ChEBI" id="CHEBI:65314"/>
        <dbReference type="ChEBI" id="CHEBI:65315"/>
        <dbReference type="EC" id="5.4.99.26"/>
    </reaction>
</comment>
<dbReference type="PANTHER" id="PTHR21600:SF56">
    <property type="entry name" value="TRNA PSEUDOURIDINE SYNTHASE C"/>
    <property type="match status" value="1"/>
</dbReference>
<dbReference type="AlphaFoldDB" id="A0AA37RXE1"/>
<evidence type="ECO:0000256" key="3">
    <source>
        <dbReference type="ARBA" id="ARBA00036607"/>
    </source>
</evidence>
<organism evidence="11 12">
    <name type="scientific">Paraferrimonas sedimenticola</name>
    <dbReference type="NCBI Taxonomy" id="375674"/>
    <lineage>
        <taxon>Bacteria</taxon>
        <taxon>Pseudomonadati</taxon>
        <taxon>Pseudomonadota</taxon>
        <taxon>Gammaproteobacteria</taxon>
        <taxon>Alteromonadales</taxon>
        <taxon>Ferrimonadaceae</taxon>
        <taxon>Paraferrimonas</taxon>
    </lineage>
</organism>
<evidence type="ECO:0000256" key="7">
    <source>
        <dbReference type="ARBA" id="ARBA00041803"/>
    </source>
</evidence>
<evidence type="ECO:0000256" key="9">
    <source>
        <dbReference type="ARBA" id="ARBA00043049"/>
    </source>
</evidence>
<dbReference type="GO" id="GO:0003723">
    <property type="term" value="F:RNA binding"/>
    <property type="evidence" value="ECO:0007669"/>
    <property type="project" value="InterPro"/>
</dbReference>
<keyword evidence="1" id="KW-0819">tRNA processing</keyword>
<dbReference type="Pfam" id="PF00849">
    <property type="entry name" value="PseudoU_synth_2"/>
    <property type="match status" value="1"/>
</dbReference>
<protein>
    <recommendedName>
        <fullName evidence="6">tRNA pseudouridine synthase C</fullName>
        <ecNumber evidence="5">5.4.99.26</ecNumber>
    </recommendedName>
    <alternativeName>
        <fullName evidence="8">tRNA pseudouridine(65) synthase</fullName>
    </alternativeName>
    <alternativeName>
        <fullName evidence="9">tRNA pseudouridylate synthase C</fullName>
    </alternativeName>
    <alternativeName>
        <fullName evidence="7">tRNA-uridine isomerase C</fullName>
    </alternativeName>
</protein>
<dbReference type="CDD" id="cd02563">
    <property type="entry name" value="PseudoU_synth_TruC"/>
    <property type="match status" value="1"/>
</dbReference>
<reference evidence="11" key="1">
    <citation type="journal article" date="2014" name="Int. J. Syst. Evol. Microbiol.">
        <title>Complete genome sequence of Corynebacterium casei LMG S-19264T (=DSM 44701T), isolated from a smear-ripened cheese.</title>
        <authorList>
            <consortium name="US DOE Joint Genome Institute (JGI-PGF)"/>
            <person name="Walter F."/>
            <person name="Albersmeier A."/>
            <person name="Kalinowski J."/>
            <person name="Ruckert C."/>
        </authorList>
    </citation>
    <scope>NUCLEOTIDE SEQUENCE</scope>
    <source>
        <strain evidence="11">NBRC 101628</strain>
    </source>
</reference>
<dbReference type="InterPro" id="IPR006145">
    <property type="entry name" value="PsdUridine_synth_RsuA/RluA"/>
</dbReference>
<dbReference type="PROSITE" id="PS01129">
    <property type="entry name" value="PSI_RLU"/>
    <property type="match status" value="1"/>
</dbReference>
<gene>
    <name evidence="11" type="primary">truC</name>
    <name evidence="11" type="ORF">GCM10007895_20340</name>
</gene>
<evidence type="ECO:0000256" key="6">
    <source>
        <dbReference type="ARBA" id="ARBA00040675"/>
    </source>
</evidence>
<evidence type="ECO:0000256" key="1">
    <source>
        <dbReference type="ARBA" id="ARBA00022694"/>
    </source>
</evidence>
<dbReference type="SUPFAM" id="SSF55120">
    <property type="entry name" value="Pseudouridine synthase"/>
    <property type="match status" value="1"/>
</dbReference>
<dbReference type="EC" id="5.4.99.26" evidence="5"/>
<reference evidence="11" key="2">
    <citation type="submission" date="2023-01" db="EMBL/GenBank/DDBJ databases">
        <title>Draft genome sequence of Paraferrimonas sedimenticola strain NBRC 101628.</title>
        <authorList>
            <person name="Sun Q."/>
            <person name="Mori K."/>
        </authorList>
    </citation>
    <scope>NUCLEOTIDE SEQUENCE</scope>
    <source>
        <strain evidence="11">NBRC 101628</strain>
    </source>
</reference>
<dbReference type="PANTHER" id="PTHR21600">
    <property type="entry name" value="MITOCHONDRIAL RNA PSEUDOURIDINE SYNTHASE"/>
    <property type="match status" value="1"/>
</dbReference>
<evidence type="ECO:0000313" key="12">
    <source>
        <dbReference type="Proteomes" id="UP001161422"/>
    </source>
</evidence>
<comment type="caution">
    <text evidence="11">The sequence shown here is derived from an EMBL/GenBank/DDBJ whole genome shotgun (WGS) entry which is preliminary data.</text>
</comment>